<accession>A0A0E9WIM6</accession>
<reference evidence="1" key="2">
    <citation type="journal article" date="2015" name="Fish Shellfish Immunol.">
        <title>Early steps in the European eel (Anguilla anguilla)-Vibrio vulnificus interaction in the gills: Role of the RtxA13 toxin.</title>
        <authorList>
            <person name="Callol A."/>
            <person name="Pajuelo D."/>
            <person name="Ebbesson L."/>
            <person name="Teles M."/>
            <person name="MacKenzie S."/>
            <person name="Amaro C."/>
        </authorList>
    </citation>
    <scope>NUCLEOTIDE SEQUENCE</scope>
</reference>
<reference evidence="1" key="1">
    <citation type="submission" date="2014-11" db="EMBL/GenBank/DDBJ databases">
        <authorList>
            <person name="Amaro Gonzalez C."/>
        </authorList>
    </citation>
    <scope>NUCLEOTIDE SEQUENCE</scope>
</reference>
<evidence type="ECO:0000313" key="1">
    <source>
        <dbReference type="EMBL" id="JAH90229.1"/>
    </source>
</evidence>
<organism evidence="1">
    <name type="scientific">Anguilla anguilla</name>
    <name type="common">European freshwater eel</name>
    <name type="synonym">Muraena anguilla</name>
    <dbReference type="NCBI Taxonomy" id="7936"/>
    <lineage>
        <taxon>Eukaryota</taxon>
        <taxon>Metazoa</taxon>
        <taxon>Chordata</taxon>
        <taxon>Craniata</taxon>
        <taxon>Vertebrata</taxon>
        <taxon>Euteleostomi</taxon>
        <taxon>Actinopterygii</taxon>
        <taxon>Neopterygii</taxon>
        <taxon>Teleostei</taxon>
        <taxon>Anguilliformes</taxon>
        <taxon>Anguillidae</taxon>
        <taxon>Anguilla</taxon>
    </lineage>
</organism>
<name>A0A0E9WIM6_ANGAN</name>
<protein>
    <submittedName>
        <fullName evidence="1">Uncharacterized protein</fullName>
    </submittedName>
</protein>
<proteinExistence type="predicted"/>
<dbReference type="EMBL" id="GBXM01018348">
    <property type="protein sequence ID" value="JAH90229.1"/>
    <property type="molecule type" value="Transcribed_RNA"/>
</dbReference>
<sequence>MSCRRNFLCNWPCKLNCKRLPFHATDSPTQRRVIIHSRN</sequence>
<dbReference type="AlphaFoldDB" id="A0A0E9WIM6"/>